<accession>A0A0E9UBG0</accession>
<proteinExistence type="predicted"/>
<protein>
    <submittedName>
        <fullName evidence="1">Uncharacterized protein</fullName>
    </submittedName>
</protein>
<dbReference type="EMBL" id="GBXM01046304">
    <property type="protein sequence ID" value="JAH62273.1"/>
    <property type="molecule type" value="Transcribed_RNA"/>
</dbReference>
<reference evidence="1" key="1">
    <citation type="submission" date="2014-11" db="EMBL/GenBank/DDBJ databases">
        <authorList>
            <person name="Amaro Gonzalez C."/>
        </authorList>
    </citation>
    <scope>NUCLEOTIDE SEQUENCE</scope>
</reference>
<organism evidence="1">
    <name type="scientific">Anguilla anguilla</name>
    <name type="common">European freshwater eel</name>
    <name type="synonym">Muraena anguilla</name>
    <dbReference type="NCBI Taxonomy" id="7936"/>
    <lineage>
        <taxon>Eukaryota</taxon>
        <taxon>Metazoa</taxon>
        <taxon>Chordata</taxon>
        <taxon>Craniata</taxon>
        <taxon>Vertebrata</taxon>
        <taxon>Euteleostomi</taxon>
        <taxon>Actinopterygii</taxon>
        <taxon>Neopterygii</taxon>
        <taxon>Teleostei</taxon>
        <taxon>Anguilliformes</taxon>
        <taxon>Anguillidae</taxon>
        <taxon>Anguilla</taxon>
    </lineage>
</organism>
<reference evidence="1" key="2">
    <citation type="journal article" date="2015" name="Fish Shellfish Immunol.">
        <title>Early steps in the European eel (Anguilla anguilla)-Vibrio vulnificus interaction in the gills: Role of the RtxA13 toxin.</title>
        <authorList>
            <person name="Callol A."/>
            <person name="Pajuelo D."/>
            <person name="Ebbesson L."/>
            <person name="Teles M."/>
            <person name="MacKenzie S."/>
            <person name="Amaro C."/>
        </authorList>
    </citation>
    <scope>NUCLEOTIDE SEQUENCE</scope>
</reference>
<dbReference type="AlphaFoldDB" id="A0A0E9UBG0"/>
<sequence length="21" mass="2444">MMIRVCSPQFSGSPRYFKVPI</sequence>
<name>A0A0E9UBG0_ANGAN</name>
<evidence type="ECO:0000313" key="1">
    <source>
        <dbReference type="EMBL" id="JAH62273.1"/>
    </source>
</evidence>